<name>A0ABU4PNB5_9SPHN</name>
<dbReference type="InterPro" id="IPR036866">
    <property type="entry name" value="RibonucZ/Hydroxyglut_hydro"/>
</dbReference>
<proteinExistence type="predicted"/>
<protein>
    <submittedName>
        <fullName evidence="1">Uncharacterized protein</fullName>
    </submittedName>
</protein>
<sequence length="196" mass="21074">MSAVLMIGGSAAAQAVDDPLTRPIATDYAARWLAPQPPKRIYGNTYLVGFRKMNVALIDTIRLGKVGVIAVATPGHTAGSTSWRWRSCEAGRCLNMVFASSINPVSVDGYRFSDPAHRAIVATFRHTIARVGALPCDILFTAHPDNSGGDVTFARFEQYPTPNPFIDPAACRKLSVSYTGIVDARLAKEAQPAVVQ</sequence>
<organism evidence="1 2">
    <name type="scientific">Sphingomonas echinoides</name>
    <dbReference type="NCBI Taxonomy" id="59803"/>
    <lineage>
        <taxon>Bacteria</taxon>
        <taxon>Pseudomonadati</taxon>
        <taxon>Pseudomonadota</taxon>
        <taxon>Alphaproteobacteria</taxon>
        <taxon>Sphingomonadales</taxon>
        <taxon>Sphingomonadaceae</taxon>
        <taxon>Sphingomonas</taxon>
    </lineage>
</organism>
<evidence type="ECO:0000313" key="1">
    <source>
        <dbReference type="EMBL" id="MDX5984924.1"/>
    </source>
</evidence>
<dbReference type="Proteomes" id="UP001279660">
    <property type="component" value="Unassembled WGS sequence"/>
</dbReference>
<accession>A0ABU4PNB5</accession>
<gene>
    <name evidence="1" type="ORF">SIL82_11685</name>
</gene>
<dbReference type="EMBL" id="JAWXXV010000001">
    <property type="protein sequence ID" value="MDX5984924.1"/>
    <property type="molecule type" value="Genomic_DNA"/>
</dbReference>
<dbReference type="Gene3D" id="3.60.15.10">
    <property type="entry name" value="Ribonuclease Z/Hydroxyacylglutathione hydrolase-like"/>
    <property type="match status" value="1"/>
</dbReference>
<evidence type="ECO:0000313" key="2">
    <source>
        <dbReference type="Proteomes" id="UP001279660"/>
    </source>
</evidence>
<dbReference type="SUPFAM" id="SSF56281">
    <property type="entry name" value="Metallo-hydrolase/oxidoreductase"/>
    <property type="match status" value="1"/>
</dbReference>
<comment type="caution">
    <text evidence="1">The sequence shown here is derived from an EMBL/GenBank/DDBJ whole genome shotgun (WGS) entry which is preliminary data.</text>
</comment>
<reference evidence="1 2" key="1">
    <citation type="submission" date="2023-11" db="EMBL/GenBank/DDBJ databases">
        <title>MicrobeMod: A computational toolkit for identifying prokaryotic methylation and restriction-modification with nanopore sequencing.</title>
        <authorList>
            <person name="Crits-Christoph A."/>
            <person name="Kang S.C."/>
            <person name="Lee H."/>
            <person name="Ostrov N."/>
        </authorList>
    </citation>
    <scope>NUCLEOTIDE SEQUENCE [LARGE SCALE GENOMIC DNA]</scope>
    <source>
        <strain evidence="1 2">ATCC 14820</strain>
    </source>
</reference>
<keyword evidence="2" id="KW-1185">Reference proteome</keyword>
<dbReference type="RefSeq" id="WP_050810889.1">
    <property type="nucleotide sequence ID" value="NZ_JAWXXV010000001.1"/>
</dbReference>